<reference evidence="3" key="1">
    <citation type="submission" date="2018-05" db="EMBL/GenBank/DDBJ databases">
        <authorList>
            <person name="Lanie J.A."/>
            <person name="Ng W.-L."/>
            <person name="Kazmierczak K.M."/>
            <person name="Andrzejewski T.M."/>
            <person name="Davidsen T.M."/>
            <person name="Wayne K.J."/>
            <person name="Tettelin H."/>
            <person name="Glass J.I."/>
            <person name="Rusch D."/>
            <person name="Podicherti R."/>
            <person name="Tsui H.-C.T."/>
            <person name="Winkler M.E."/>
        </authorList>
    </citation>
    <scope>NUCLEOTIDE SEQUENCE</scope>
</reference>
<accession>A0A382IAJ0</accession>
<dbReference type="Pfam" id="PF13561">
    <property type="entry name" value="adh_short_C2"/>
    <property type="match status" value="1"/>
</dbReference>
<dbReference type="NCBIfam" id="NF005559">
    <property type="entry name" value="PRK07231.1"/>
    <property type="match status" value="1"/>
</dbReference>
<dbReference type="InterPro" id="IPR002347">
    <property type="entry name" value="SDR_fam"/>
</dbReference>
<dbReference type="PANTHER" id="PTHR24321:SF8">
    <property type="entry name" value="ESTRADIOL 17-BETA-DEHYDROGENASE 8-RELATED"/>
    <property type="match status" value="1"/>
</dbReference>
<evidence type="ECO:0008006" key="4">
    <source>
        <dbReference type="Google" id="ProtNLM"/>
    </source>
</evidence>
<name>A0A382IAJ0_9ZZZZ</name>
<dbReference type="PROSITE" id="PS00061">
    <property type="entry name" value="ADH_SHORT"/>
    <property type="match status" value="1"/>
</dbReference>
<dbReference type="InterPro" id="IPR020904">
    <property type="entry name" value="Sc_DH/Rdtase_CS"/>
</dbReference>
<evidence type="ECO:0000313" key="3">
    <source>
        <dbReference type="EMBL" id="SVB96680.1"/>
    </source>
</evidence>
<evidence type="ECO:0000256" key="1">
    <source>
        <dbReference type="ARBA" id="ARBA00006484"/>
    </source>
</evidence>
<dbReference type="AlphaFoldDB" id="A0A382IAJ0"/>
<dbReference type="PRINTS" id="PR00080">
    <property type="entry name" value="SDRFAMILY"/>
</dbReference>
<evidence type="ECO:0000256" key="2">
    <source>
        <dbReference type="ARBA" id="ARBA00023002"/>
    </source>
</evidence>
<dbReference type="CDD" id="cd05233">
    <property type="entry name" value="SDR_c"/>
    <property type="match status" value="1"/>
</dbReference>
<proteinExistence type="inferred from homology"/>
<dbReference type="PANTHER" id="PTHR24321">
    <property type="entry name" value="DEHYDROGENASES, SHORT CHAIN"/>
    <property type="match status" value="1"/>
</dbReference>
<protein>
    <recommendedName>
        <fullName evidence="4">Glucose 1-dehydrogenase</fullName>
    </recommendedName>
</protein>
<dbReference type="InterPro" id="IPR036291">
    <property type="entry name" value="NAD(P)-bd_dom_sf"/>
</dbReference>
<dbReference type="Gene3D" id="3.40.50.720">
    <property type="entry name" value="NAD(P)-binding Rossmann-like Domain"/>
    <property type="match status" value="1"/>
</dbReference>
<organism evidence="3">
    <name type="scientific">marine metagenome</name>
    <dbReference type="NCBI Taxonomy" id="408172"/>
    <lineage>
        <taxon>unclassified sequences</taxon>
        <taxon>metagenomes</taxon>
        <taxon>ecological metagenomes</taxon>
    </lineage>
</organism>
<dbReference type="PRINTS" id="PR00081">
    <property type="entry name" value="GDHRDH"/>
</dbReference>
<dbReference type="GO" id="GO:0016491">
    <property type="term" value="F:oxidoreductase activity"/>
    <property type="evidence" value="ECO:0007669"/>
    <property type="project" value="UniProtKB-KW"/>
</dbReference>
<dbReference type="SUPFAM" id="SSF51735">
    <property type="entry name" value="NAD(P)-binding Rossmann-fold domains"/>
    <property type="match status" value="1"/>
</dbReference>
<sequence length="271" mass="27828">MGEFDGKSVIVTGGALGIGGAASEAFAREGANVTILDWNEEAGNAAVDTIVSGGGTAQFIHADAGTTEGCRSCVDAAIEAYGGVNVVFNNVGIQPPDSYVDAVELPEETWDKIIAVNLKSRFLLAKYSIPHMRKAGGGVIISSASVQGLQSMEGVSAYAASKGGDLSLMRQMSLDFAKDNIRVVSVNPGAIDTPMVRNAITGTGGNLEDELITTGLAHPIGRIGQPSDIANMVLFLASDKASFVTGSYFNVDGGFMAMGAWANTVGADGSN</sequence>
<keyword evidence="2" id="KW-0560">Oxidoreductase</keyword>
<gene>
    <name evidence="3" type="ORF">METZ01_LOCUS249534</name>
</gene>
<dbReference type="EMBL" id="UINC01066212">
    <property type="protein sequence ID" value="SVB96680.1"/>
    <property type="molecule type" value="Genomic_DNA"/>
</dbReference>
<dbReference type="FunFam" id="3.40.50.720:FF:000084">
    <property type="entry name" value="Short-chain dehydrogenase reductase"/>
    <property type="match status" value="1"/>
</dbReference>
<comment type="similarity">
    <text evidence="1">Belongs to the short-chain dehydrogenases/reductases (SDR) family.</text>
</comment>